<evidence type="ECO:0000256" key="1">
    <source>
        <dbReference type="SAM" id="MobiDB-lite"/>
    </source>
</evidence>
<dbReference type="InParanoid" id="A0A316YBZ4"/>
<accession>A0A316YBZ4</accession>
<protein>
    <submittedName>
        <fullName evidence="2">Uncharacterized protein</fullName>
    </submittedName>
</protein>
<proteinExistence type="predicted"/>
<dbReference type="GeneID" id="37045637"/>
<sequence>MSSMFQGVIRCLRKPNGLISIENVFPAISAGVSSAGTQKPSLMAKPTAENILKQSLQGQEIFNATQFSEDARKVMMAIPEGIDAVDVTMVNGEITKVKTVVKRKTSTDEQKPSNKTEDSVGKKINQRNSIDRTQYPPFGIKKPVKEEATIFPGRKTVGRS</sequence>
<dbReference type="Proteomes" id="UP000245768">
    <property type="component" value="Unassembled WGS sequence"/>
</dbReference>
<reference evidence="2" key="1">
    <citation type="journal article" date="2018" name="Mol. Biol. Evol.">
        <title>Broad Genomic Sampling Reveals a Smut Pathogenic Ancestry of the Fungal Clade Ustilaginomycotina.</title>
        <authorList>
            <person name="Kijpornyongpan T."/>
            <person name="Mondo S.J."/>
            <person name="Barry K."/>
            <person name="Sandor L."/>
            <person name="Lee J."/>
            <person name="Lipzen A."/>
            <person name="Pangilinan J."/>
            <person name="LaButti K."/>
            <person name="Hainaut M."/>
            <person name="Henrissat B."/>
            <person name="Grigoriev I.V."/>
            <person name="Spatafora J.W."/>
            <person name="Aime M.C."/>
        </authorList>
    </citation>
    <scope>NUCLEOTIDE SEQUENCE [LARGE SCALE GENOMIC DNA]</scope>
    <source>
        <strain evidence="2">MCA 4198</strain>
    </source>
</reference>
<dbReference type="RefSeq" id="XP_025374244.1">
    <property type="nucleotide sequence ID" value="XM_025523721.1"/>
</dbReference>
<keyword evidence="3" id="KW-1185">Reference proteome</keyword>
<dbReference type="AlphaFoldDB" id="A0A316YBZ4"/>
<dbReference type="EMBL" id="KZ819641">
    <property type="protein sequence ID" value="PWN87046.1"/>
    <property type="molecule type" value="Genomic_DNA"/>
</dbReference>
<feature type="compositionally biased region" description="Basic and acidic residues" evidence="1">
    <location>
        <begin position="105"/>
        <end position="121"/>
    </location>
</feature>
<name>A0A316YBZ4_9BASI</name>
<feature type="region of interest" description="Disordered" evidence="1">
    <location>
        <begin position="101"/>
        <end position="160"/>
    </location>
</feature>
<gene>
    <name evidence="2" type="ORF">FA10DRAFT_281838</name>
</gene>
<evidence type="ECO:0000313" key="2">
    <source>
        <dbReference type="EMBL" id="PWN87046.1"/>
    </source>
</evidence>
<evidence type="ECO:0000313" key="3">
    <source>
        <dbReference type="Proteomes" id="UP000245768"/>
    </source>
</evidence>
<organism evidence="2 3">
    <name type="scientific">Acaromyces ingoldii</name>
    <dbReference type="NCBI Taxonomy" id="215250"/>
    <lineage>
        <taxon>Eukaryota</taxon>
        <taxon>Fungi</taxon>
        <taxon>Dikarya</taxon>
        <taxon>Basidiomycota</taxon>
        <taxon>Ustilaginomycotina</taxon>
        <taxon>Exobasidiomycetes</taxon>
        <taxon>Exobasidiales</taxon>
        <taxon>Cryptobasidiaceae</taxon>
        <taxon>Acaromyces</taxon>
    </lineage>
</organism>